<dbReference type="GO" id="GO:0042398">
    <property type="term" value="P:modified amino acid biosynthetic process"/>
    <property type="evidence" value="ECO:0007669"/>
    <property type="project" value="InterPro"/>
</dbReference>
<accession>A0A831SMA2</accession>
<dbReference type="Pfam" id="PF04107">
    <property type="entry name" value="GCS2"/>
    <property type="match status" value="1"/>
</dbReference>
<sequence length="480" mass="55235">MGSEIGRHLFSTTDFKEFRHYLRKETLRLAEWFSDGTFDKENGSCGLELEGWLVDLDFMPCACNEQFLDRVTNPLIVPELSRYNFEINTSPHRPGGPMLSNMHKELEHIWAHCCSIASELDIHTMMIGILPTLRDHHLNLDNVSALERYRALNREIIRSRRNRPLKIHIEGKNDSIDLVHHDVMAEAATTSLQIHIQCSPDEGVRHYNASHILSAPMAAVAANAPVLFGRKLWMETRIPLFEQAVSVPSFTDKHGRTVSRVTFGRDYARRSLLELFLENLDGFDILLPVVSDNDISNMDHLRLHNGTIWRWNRPLVGMDHNGKPHLRIEHRVPSAGPTIPDCIANIAFYYGSLLFCLAEDQPLESLIPFDVCRENFYLAARYGLDAVITWSGGKKVNLQRFILDTLLPGARTALIRAEFDRHDVEHYLDGIIRPRVYEKQTGADWQNLFLDNHGSDTRELALHYHEYQNQQIPVHRWSTR</sequence>
<dbReference type="EMBL" id="DSBW01000102">
    <property type="protein sequence ID" value="HED30942.1"/>
    <property type="molecule type" value="Genomic_DNA"/>
</dbReference>
<organism evidence="1">
    <name type="scientific">Prosthecochloris aestuarii</name>
    <dbReference type="NCBI Taxonomy" id="1102"/>
    <lineage>
        <taxon>Bacteria</taxon>
        <taxon>Pseudomonadati</taxon>
        <taxon>Chlorobiota</taxon>
        <taxon>Chlorobiia</taxon>
        <taxon>Chlorobiales</taxon>
        <taxon>Chlorobiaceae</taxon>
        <taxon>Prosthecochloris</taxon>
    </lineage>
</organism>
<dbReference type="PANTHER" id="PTHR36510">
    <property type="entry name" value="GLUTAMATE--CYSTEINE LIGASE 2-RELATED"/>
    <property type="match status" value="1"/>
</dbReference>
<gene>
    <name evidence="1" type="ORF">ENN50_04510</name>
</gene>
<dbReference type="PANTHER" id="PTHR36510:SF3">
    <property type="entry name" value="CONSERVED PROTEIN"/>
    <property type="match status" value="1"/>
</dbReference>
<dbReference type="SUPFAM" id="SSF55931">
    <property type="entry name" value="Glutamine synthetase/guanido kinase"/>
    <property type="match status" value="1"/>
</dbReference>
<dbReference type="PIRSF" id="PIRSF012666">
    <property type="entry name" value="UCP012666"/>
    <property type="match status" value="1"/>
</dbReference>
<dbReference type="InterPro" id="IPR016602">
    <property type="entry name" value="UCP012666"/>
</dbReference>
<dbReference type="AlphaFoldDB" id="A0A831SMA2"/>
<dbReference type="InterPro" id="IPR006336">
    <property type="entry name" value="GCS2"/>
</dbReference>
<evidence type="ECO:0000313" key="1">
    <source>
        <dbReference type="EMBL" id="HED30942.1"/>
    </source>
</evidence>
<dbReference type="Gene3D" id="3.30.590.20">
    <property type="match status" value="1"/>
</dbReference>
<comment type="caution">
    <text evidence="1">The sequence shown here is derived from an EMBL/GenBank/DDBJ whole genome shotgun (WGS) entry which is preliminary data.</text>
</comment>
<proteinExistence type="predicted"/>
<dbReference type="GO" id="GO:0004357">
    <property type="term" value="F:glutamate-cysteine ligase activity"/>
    <property type="evidence" value="ECO:0007669"/>
    <property type="project" value="InterPro"/>
</dbReference>
<dbReference type="Proteomes" id="UP000886335">
    <property type="component" value="Unassembled WGS sequence"/>
</dbReference>
<dbReference type="InterPro" id="IPR050141">
    <property type="entry name" value="GCL_type2/YbdK_subfam"/>
</dbReference>
<name>A0A831SMA2_PROAE</name>
<protein>
    <recommendedName>
        <fullName evidence="2">Glutamate--cysteine ligase GCS2</fullName>
    </recommendedName>
</protein>
<evidence type="ECO:0008006" key="2">
    <source>
        <dbReference type="Google" id="ProtNLM"/>
    </source>
</evidence>
<dbReference type="InterPro" id="IPR014746">
    <property type="entry name" value="Gln_synth/guanido_kin_cat_dom"/>
</dbReference>
<reference evidence="1" key="1">
    <citation type="journal article" date="2020" name="mSystems">
        <title>Genome- and Community-Level Interaction Insights into Carbon Utilization and Element Cycling Functions of Hydrothermarchaeota in Hydrothermal Sediment.</title>
        <authorList>
            <person name="Zhou Z."/>
            <person name="Liu Y."/>
            <person name="Xu W."/>
            <person name="Pan J."/>
            <person name="Luo Z.H."/>
            <person name="Li M."/>
        </authorList>
    </citation>
    <scope>NUCLEOTIDE SEQUENCE [LARGE SCALE GENOMIC DNA]</scope>
    <source>
        <strain evidence="1">SpSt-1181</strain>
    </source>
</reference>